<dbReference type="Pfam" id="PF21981">
    <property type="entry name" value="RecX_HTH3"/>
    <property type="match status" value="1"/>
</dbReference>
<dbReference type="Gene3D" id="1.10.10.10">
    <property type="entry name" value="Winged helix-like DNA-binding domain superfamily/Winged helix DNA-binding domain"/>
    <property type="match status" value="3"/>
</dbReference>
<comment type="function">
    <text evidence="5">Modulates RecA activity.</text>
</comment>
<sequence>MRLLARREHSRRELLDKLRARGFAPAAAEAAVARLAAEGLQSERRFAEALVRERIARGHGPRRIEAELAQRGVAGELAAEVMAAAEVDWVRLAREVARRRFRGPAGDRREWLRRARHLAGRGFTGEQVRAALGGDEGMATGDDGTGWT</sequence>
<dbReference type="PANTHER" id="PTHR33602:SF1">
    <property type="entry name" value="REGULATORY PROTEIN RECX FAMILY PROTEIN"/>
    <property type="match status" value="1"/>
</dbReference>
<proteinExistence type="inferred from homology"/>
<comment type="caution">
    <text evidence="9">The sequence shown here is derived from an EMBL/GenBank/DDBJ whole genome shotgun (WGS) entry which is preliminary data.</text>
</comment>
<evidence type="ECO:0000256" key="2">
    <source>
        <dbReference type="ARBA" id="ARBA00009695"/>
    </source>
</evidence>
<evidence type="ECO:0000256" key="3">
    <source>
        <dbReference type="ARBA" id="ARBA00018111"/>
    </source>
</evidence>
<dbReference type="GO" id="GO:0005737">
    <property type="term" value="C:cytoplasm"/>
    <property type="evidence" value="ECO:0007669"/>
    <property type="project" value="UniProtKB-SubCell"/>
</dbReference>
<dbReference type="EMBL" id="RJVI01000003">
    <property type="protein sequence ID" value="ROR29846.1"/>
    <property type="molecule type" value="Genomic_DNA"/>
</dbReference>
<keyword evidence="4 5" id="KW-0963">Cytoplasm</keyword>
<evidence type="ECO:0000259" key="8">
    <source>
        <dbReference type="Pfam" id="PF21982"/>
    </source>
</evidence>
<evidence type="ECO:0000256" key="1">
    <source>
        <dbReference type="ARBA" id="ARBA00004496"/>
    </source>
</evidence>
<evidence type="ECO:0000256" key="5">
    <source>
        <dbReference type="HAMAP-Rule" id="MF_01114"/>
    </source>
</evidence>
<feature type="domain" description="RecX first three-helical" evidence="8">
    <location>
        <begin position="1"/>
        <end position="35"/>
    </location>
</feature>
<dbReference type="PANTHER" id="PTHR33602">
    <property type="entry name" value="REGULATORY PROTEIN RECX FAMILY PROTEIN"/>
    <property type="match status" value="1"/>
</dbReference>
<organism evidence="9 10">
    <name type="scientific">Inmirania thermothiophila</name>
    <dbReference type="NCBI Taxonomy" id="1750597"/>
    <lineage>
        <taxon>Bacteria</taxon>
        <taxon>Pseudomonadati</taxon>
        <taxon>Pseudomonadota</taxon>
        <taxon>Gammaproteobacteria</taxon>
        <taxon>Chromatiales</taxon>
        <taxon>Ectothiorhodospiraceae</taxon>
        <taxon>Inmirania</taxon>
    </lineage>
</organism>
<evidence type="ECO:0000259" key="7">
    <source>
        <dbReference type="Pfam" id="PF21981"/>
    </source>
</evidence>
<keyword evidence="10" id="KW-1185">Reference proteome</keyword>
<feature type="domain" description="RecX third three-helical" evidence="7">
    <location>
        <begin position="90"/>
        <end position="132"/>
    </location>
</feature>
<dbReference type="AlphaFoldDB" id="A0A3N1XT69"/>
<dbReference type="InterPro" id="IPR053924">
    <property type="entry name" value="RecX_HTH_2nd"/>
</dbReference>
<evidence type="ECO:0000256" key="4">
    <source>
        <dbReference type="ARBA" id="ARBA00022490"/>
    </source>
</evidence>
<comment type="subcellular location">
    <subcellularLocation>
        <location evidence="1 5">Cytoplasm</location>
    </subcellularLocation>
</comment>
<dbReference type="GO" id="GO:0006282">
    <property type="term" value="P:regulation of DNA repair"/>
    <property type="evidence" value="ECO:0007669"/>
    <property type="project" value="UniProtKB-UniRule"/>
</dbReference>
<protein>
    <recommendedName>
        <fullName evidence="3 5">Regulatory protein RecX</fullName>
    </recommendedName>
</protein>
<dbReference type="OrthoDB" id="7066780at2"/>
<dbReference type="InterPro" id="IPR053926">
    <property type="entry name" value="RecX_HTH_1st"/>
</dbReference>
<dbReference type="InterPro" id="IPR036388">
    <property type="entry name" value="WH-like_DNA-bd_sf"/>
</dbReference>
<comment type="similarity">
    <text evidence="2 5">Belongs to the RecX family.</text>
</comment>
<gene>
    <name evidence="5" type="primary">recX</name>
    <name evidence="9" type="ORF">EDC57_2524</name>
</gene>
<dbReference type="Pfam" id="PF21982">
    <property type="entry name" value="RecX_HTH1"/>
    <property type="match status" value="1"/>
</dbReference>
<dbReference type="Proteomes" id="UP000276634">
    <property type="component" value="Unassembled WGS sequence"/>
</dbReference>
<dbReference type="Pfam" id="PF02631">
    <property type="entry name" value="RecX_HTH2"/>
    <property type="match status" value="1"/>
</dbReference>
<accession>A0A3N1XT69</accession>
<dbReference type="HAMAP" id="MF_01114">
    <property type="entry name" value="RecX"/>
    <property type="match status" value="1"/>
</dbReference>
<name>A0A3N1XT69_9GAMM</name>
<evidence type="ECO:0000313" key="9">
    <source>
        <dbReference type="EMBL" id="ROR29846.1"/>
    </source>
</evidence>
<dbReference type="InterPro" id="IPR003783">
    <property type="entry name" value="Regulatory_RecX"/>
</dbReference>
<dbReference type="InterPro" id="IPR053925">
    <property type="entry name" value="RecX_HTH_3rd"/>
</dbReference>
<evidence type="ECO:0000313" key="10">
    <source>
        <dbReference type="Proteomes" id="UP000276634"/>
    </source>
</evidence>
<feature type="domain" description="RecX second three-helical" evidence="6">
    <location>
        <begin position="42"/>
        <end position="82"/>
    </location>
</feature>
<reference evidence="9 10" key="1">
    <citation type="submission" date="2018-11" db="EMBL/GenBank/DDBJ databases">
        <title>Genomic Encyclopedia of Type Strains, Phase IV (KMG-IV): sequencing the most valuable type-strain genomes for metagenomic binning, comparative biology and taxonomic classification.</title>
        <authorList>
            <person name="Goeker M."/>
        </authorList>
    </citation>
    <scope>NUCLEOTIDE SEQUENCE [LARGE SCALE GENOMIC DNA]</scope>
    <source>
        <strain evidence="9 10">DSM 100275</strain>
    </source>
</reference>
<evidence type="ECO:0000259" key="6">
    <source>
        <dbReference type="Pfam" id="PF02631"/>
    </source>
</evidence>